<sequence>MQHLAYPSDRDNTALITMFRQGLKLQVKEELMRTGASTDTLDELVNTAININVKLYELRQELRDDPYHEVTVKE</sequence>
<name>A0A1Y2LIF8_EPING</name>
<evidence type="ECO:0000313" key="1">
    <source>
        <dbReference type="EMBL" id="OSS43292.1"/>
    </source>
</evidence>
<protein>
    <submittedName>
        <fullName evidence="1">Uncharacterized protein</fullName>
    </submittedName>
</protein>
<reference evidence="1 2" key="1">
    <citation type="journal article" date="2017" name="Genome Announc.">
        <title>Genome sequence of the saprophytic ascomycete Epicoccum nigrum ICMP 19927 strain isolated from New Zealand.</title>
        <authorList>
            <person name="Fokin M."/>
            <person name="Fleetwood D."/>
            <person name="Weir B.S."/>
            <person name="Villas-Boas S.G."/>
        </authorList>
    </citation>
    <scope>NUCLEOTIDE SEQUENCE [LARGE SCALE GENOMIC DNA]</scope>
    <source>
        <strain evidence="1 2">ICMP 19927</strain>
    </source>
</reference>
<dbReference type="AlphaFoldDB" id="A0A1Y2LIF8"/>
<keyword evidence="2" id="KW-1185">Reference proteome</keyword>
<accession>A0A1Y2LIF8</accession>
<dbReference type="Proteomes" id="UP000193240">
    <property type="component" value="Unassembled WGS sequence"/>
</dbReference>
<evidence type="ECO:0000313" key="2">
    <source>
        <dbReference type="Proteomes" id="UP000193240"/>
    </source>
</evidence>
<dbReference type="EMBL" id="KZ107872">
    <property type="protein sequence ID" value="OSS43292.1"/>
    <property type="molecule type" value="Genomic_DNA"/>
</dbReference>
<dbReference type="InParanoid" id="A0A1Y2LIF8"/>
<proteinExistence type="predicted"/>
<gene>
    <name evidence="1" type="ORF">B5807_12133</name>
</gene>
<dbReference type="OMA" id="DPYHEVT"/>
<organism evidence="1 2">
    <name type="scientific">Epicoccum nigrum</name>
    <name type="common">Soil fungus</name>
    <name type="synonym">Epicoccum purpurascens</name>
    <dbReference type="NCBI Taxonomy" id="105696"/>
    <lineage>
        <taxon>Eukaryota</taxon>
        <taxon>Fungi</taxon>
        <taxon>Dikarya</taxon>
        <taxon>Ascomycota</taxon>
        <taxon>Pezizomycotina</taxon>
        <taxon>Dothideomycetes</taxon>
        <taxon>Pleosporomycetidae</taxon>
        <taxon>Pleosporales</taxon>
        <taxon>Pleosporineae</taxon>
        <taxon>Didymellaceae</taxon>
        <taxon>Epicoccum</taxon>
    </lineage>
</organism>